<dbReference type="EMBL" id="BPLR01018187">
    <property type="protein sequence ID" value="GIY97607.1"/>
    <property type="molecule type" value="Genomic_DNA"/>
</dbReference>
<evidence type="ECO:0000313" key="1">
    <source>
        <dbReference type="EMBL" id="GIY97607.1"/>
    </source>
</evidence>
<protein>
    <submittedName>
        <fullName evidence="1">Uncharacterized protein</fullName>
    </submittedName>
</protein>
<dbReference type="Proteomes" id="UP001054945">
    <property type="component" value="Unassembled WGS sequence"/>
</dbReference>
<name>A0AAV4XSD2_CAEEX</name>
<keyword evidence="2" id="KW-1185">Reference proteome</keyword>
<evidence type="ECO:0000313" key="2">
    <source>
        <dbReference type="Proteomes" id="UP001054945"/>
    </source>
</evidence>
<accession>A0AAV4XSD2</accession>
<organism evidence="1 2">
    <name type="scientific">Caerostris extrusa</name>
    <name type="common">Bark spider</name>
    <name type="synonym">Caerostris bankana</name>
    <dbReference type="NCBI Taxonomy" id="172846"/>
    <lineage>
        <taxon>Eukaryota</taxon>
        <taxon>Metazoa</taxon>
        <taxon>Ecdysozoa</taxon>
        <taxon>Arthropoda</taxon>
        <taxon>Chelicerata</taxon>
        <taxon>Arachnida</taxon>
        <taxon>Araneae</taxon>
        <taxon>Araneomorphae</taxon>
        <taxon>Entelegynae</taxon>
        <taxon>Araneoidea</taxon>
        <taxon>Araneidae</taxon>
        <taxon>Caerostris</taxon>
    </lineage>
</organism>
<gene>
    <name evidence="1" type="ORF">CEXT_795361</name>
</gene>
<sequence>MFVDVDVFAHKNTSTEEFTPSVFQVPNGKSFRSTDSFVSSTGIRKKTLVGRRIRFPKFGNSKQYPALLPRLFHKSAKNPT</sequence>
<proteinExistence type="predicted"/>
<dbReference type="AlphaFoldDB" id="A0AAV4XSD2"/>
<comment type="caution">
    <text evidence="1">The sequence shown here is derived from an EMBL/GenBank/DDBJ whole genome shotgun (WGS) entry which is preliminary data.</text>
</comment>
<reference evidence="1 2" key="1">
    <citation type="submission" date="2021-06" db="EMBL/GenBank/DDBJ databases">
        <title>Caerostris extrusa draft genome.</title>
        <authorList>
            <person name="Kono N."/>
            <person name="Arakawa K."/>
        </authorList>
    </citation>
    <scope>NUCLEOTIDE SEQUENCE [LARGE SCALE GENOMIC DNA]</scope>
</reference>